<sequence length="171" mass="19044">MTETILTEITLQALREAFQDAGFRVEELNDPVANLPYLRSATGGMPFDVRPGNRSAIGTDRYVDVGLITVFQVQGELPLEIVNRWNATRRFGRVQISPPFLALHLDISVAGGVTHRFLRTQLELWDHLIQQLISYLRDELQKLPAAGSAVSADQNATPEMIRSSFELPADA</sequence>
<accession>A0A840MTY6</accession>
<evidence type="ECO:0000313" key="2">
    <source>
        <dbReference type="Proteomes" id="UP000521227"/>
    </source>
</evidence>
<dbReference type="AlphaFoldDB" id="A0A840MTY6"/>
<protein>
    <recommendedName>
        <fullName evidence="3">YbjN domain-containing protein</fullName>
    </recommendedName>
</protein>
<dbReference type="Pfam" id="PF10722">
    <property type="entry name" value="YbjN"/>
    <property type="match status" value="1"/>
</dbReference>
<gene>
    <name evidence="1" type="ORF">HNQ36_001803</name>
</gene>
<evidence type="ECO:0008006" key="3">
    <source>
        <dbReference type="Google" id="ProtNLM"/>
    </source>
</evidence>
<proteinExistence type="predicted"/>
<comment type="caution">
    <text evidence="1">The sequence shown here is derived from an EMBL/GenBank/DDBJ whole genome shotgun (WGS) entry which is preliminary data.</text>
</comment>
<dbReference type="RefSeq" id="WP_024921613.1">
    <property type="nucleotide sequence ID" value="NZ_JACHIJ010000002.1"/>
</dbReference>
<dbReference type="EMBL" id="JACHIJ010000002">
    <property type="protein sequence ID" value="MBB5051849.1"/>
    <property type="molecule type" value="Genomic_DNA"/>
</dbReference>
<organism evidence="1 2">
    <name type="scientific">Afipia massiliensis</name>
    <dbReference type="NCBI Taxonomy" id="211460"/>
    <lineage>
        <taxon>Bacteria</taxon>
        <taxon>Pseudomonadati</taxon>
        <taxon>Pseudomonadota</taxon>
        <taxon>Alphaproteobacteria</taxon>
        <taxon>Hyphomicrobiales</taxon>
        <taxon>Nitrobacteraceae</taxon>
        <taxon>Afipia</taxon>
    </lineage>
</organism>
<dbReference type="Proteomes" id="UP000521227">
    <property type="component" value="Unassembled WGS sequence"/>
</dbReference>
<name>A0A840MTY6_9BRAD</name>
<dbReference type="InterPro" id="IPR019660">
    <property type="entry name" value="Put_sensory_transdc_reg_YbjN"/>
</dbReference>
<dbReference type="CDD" id="cd17511">
    <property type="entry name" value="YbjN_AmyR-like"/>
    <property type="match status" value="1"/>
</dbReference>
<evidence type="ECO:0000313" key="1">
    <source>
        <dbReference type="EMBL" id="MBB5051849.1"/>
    </source>
</evidence>
<reference evidence="1 2" key="1">
    <citation type="submission" date="2020-08" db="EMBL/GenBank/DDBJ databases">
        <title>Genomic Encyclopedia of Type Strains, Phase IV (KMG-IV): sequencing the most valuable type-strain genomes for metagenomic binning, comparative biology and taxonomic classification.</title>
        <authorList>
            <person name="Goeker M."/>
        </authorList>
    </citation>
    <scope>NUCLEOTIDE SEQUENCE [LARGE SCALE GENOMIC DNA]</scope>
    <source>
        <strain evidence="1 2">DSM 17498</strain>
    </source>
</reference>